<comment type="caution">
    <text evidence="7">The sequence shown here is derived from an EMBL/GenBank/DDBJ whole genome shotgun (WGS) entry which is preliminary data.</text>
</comment>
<organism evidence="7 8">
    <name type="scientific">Alloalcanivorax xenomutans</name>
    <dbReference type="NCBI Taxonomy" id="1094342"/>
    <lineage>
        <taxon>Bacteria</taxon>
        <taxon>Pseudomonadati</taxon>
        <taxon>Pseudomonadota</taxon>
        <taxon>Gammaproteobacteria</taxon>
        <taxon>Oceanospirillales</taxon>
        <taxon>Alcanivoracaceae</taxon>
        <taxon>Alloalcanivorax</taxon>
    </lineage>
</organism>
<dbReference type="Pfam" id="PF01957">
    <property type="entry name" value="NfeD"/>
    <property type="match status" value="1"/>
</dbReference>
<dbReference type="SUPFAM" id="SSF141322">
    <property type="entry name" value="NfeD domain-like"/>
    <property type="match status" value="1"/>
</dbReference>
<evidence type="ECO:0000313" key="8">
    <source>
        <dbReference type="Proteomes" id="UP001107961"/>
    </source>
</evidence>
<dbReference type="Gene3D" id="2.40.50.140">
    <property type="entry name" value="Nucleic acid-binding proteins"/>
    <property type="match status" value="1"/>
</dbReference>
<dbReference type="InterPro" id="IPR052165">
    <property type="entry name" value="Membrane_assoc_protease"/>
</dbReference>
<keyword evidence="2 5" id="KW-0812">Transmembrane</keyword>
<accession>A0A9Q3W2V4</accession>
<dbReference type="InterPro" id="IPR002810">
    <property type="entry name" value="NfeD-like_C"/>
</dbReference>
<evidence type="ECO:0000256" key="2">
    <source>
        <dbReference type="ARBA" id="ARBA00022692"/>
    </source>
</evidence>
<dbReference type="RefSeq" id="WP_022997442.1">
    <property type="nucleotide sequence ID" value="NZ_CBDDTQ010000003.1"/>
</dbReference>
<evidence type="ECO:0000256" key="1">
    <source>
        <dbReference type="ARBA" id="ARBA00004141"/>
    </source>
</evidence>
<evidence type="ECO:0000259" key="6">
    <source>
        <dbReference type="Pfam" id="PF01957"/>
    </source>
</evidence>
<dbReference type="PANTHER" id="PTHR33507">
    <property type="entry name" value="INNER MEMBRANE PROTEIN YBBJ"/>
    <property type="match status" value="1"/>
</dbReference>
<protein>
    <submittedName>
        <fullName evidence="7">NfeD family protein</fullName>
    </submittedName>
</protein>
<dbReference type="AlphaFoldDB" id="A0A9Q3W2V4"/>
<keyword evidence="4 5" id="KW-0472">Membrane</keyword>
<feature type="transmembrane region" description="Helical" evidence="5">
    <location>
        <begin position="52"/>
        <end position="70"/>
    </location>
</feature>
<evidence type="ECO:0000313" key="7">
    <source>
        <dbReference type="EMBL" id="MCE7507367.1"/>
    </source>
</evidence>
<dbReference type="Proteomes" id="UP001107961">
    <property type="component" value="Unassembled WGS sequence"/>
</dbReference>
<dbReference type="InterPro" id="IPR012340">
    <property type="entry name" value="NA-bd_OB-fold"/>
</dbReference>
<proteinExistence type="predicted"/>
<keyword evidence="8" id="KW-1185">Reference proteome</keyword>
<dbReference type="GO" id="GO:0005886">
    <property type="term" value="C:plasma membrane"/>
    <property type="evidence" value="ECO:0007669"/>
    <property type="project" value="TreeGrafter"/>
</dbReference>
<comment type="subcellular location">
    <subcellularLocation>
        <location evidence="1">Membrane</location>
        <topology evidence="1">Multi-pass membrane protein</topology>
    </subcellularLocation>
</comment>
<gene>
    <name evidence="7" type="ORF">LZG35_01870</name>
</gene>
<evidence type="ECO:0000256" key="4">
    <source>
        <dbReference type="ARBA" id="ARBA00023136"/>
    </source>
</evidence>
<dbReference type="EMBL" id="JAJVKT010000002">
    <property type="protein sequence ID" value="MCE7507367.1"/>
    <property type="molecule type" value="Genomic_DNA"/>
</dbReference>
<evidence type="ECO:0000256" key="3">
    <source>
        <dbReference type="ARBA" id="ARBA00022989"/>
    </source>
</evidence>
<feature type="transmembrane region" description="Helical" evidence="5">
    <location>
        <begin position="7"/>
        <end position="40"/>
    </location>
</feature>
<dbReference type="KEGG" id="axe:P40_00250"/>
<reference evidence="7" key="1">
    <citation type="submission" date="2022-01" db="EMBL/GenBank/DDBJ databases">
        <authorList>
            <person name="Karlyshev A.V."/>
            <person name="Jaspars M."/>
        </authorList>
    </citation>
    <scope>NUCLEOTIDE SEQUENCE</scope>
    <source>
        <strain evidence="7">AGSA3-2</strain>
    </source>
</reference>
<feature type="domain" description="NfeD-like C-terminal" evidence="6">
    <location>
        <begin position="89"/>
        <end position="143"/>
    </location>
</feature>
<keyword evidence="3 5" id="KW-1133">Transmembrane helix</keyword>
<dbReference type="GeneID" id="94684803"/>
<evidence type="ECO:0000256" key="5">
    <source>
        <dbReference type="SAM" id="Phobius"/>
    </source>
</evidence>
<sequence>MPEYSYWIILGLILIIAEFLISGLLTIFLGLAAVIVGILVFFGVLNDLTWEITTFAVISLLLLVGARRYLRAWLFGREAQSKSIEDSAGLIGSRATVEQDFVDGIGAVRYRGARWQAQSPVALKAGEMVRITKHDGLWLTVEPWSSTSTDKQP</sequence>
<name>A0A9Q3W2V4_9GAMM</name>
<dbReference type="PANTHER" id="PTHR33507:SF3">
    <property type="entry name" value="INNER MEMBRANE PROTEIN YBBJ"/>
    <property type="match status" value="1"/>
</dbReference>